<protein>
    <recommendedName>
        <fullName evidence="3">DUF169 domain-containing protein</fullName>
    </recommendedName>
</protein>
<evidence type="ECO:0008006" key="3">
    <source>
        <dbReference type="Google" id="ProtNLM"/>
    </source>
</evidence>
<dbReference type="InterPro" id="IPR003748">
    <property type="entry name" value="DUF169"/>
</dbReference>
<gene>
    <name evidence="1" type="ORF">BAA01_14310</name>
</gene>
<evidence type="ECO:0000313" key="2">
    <source>
        <dbReference type="Proteomes" id="UP000196475"/>
    </source>
</evidence>
<dbReference type="Pfam" id="PF02596">
    <property type="entry name" value="DUF169"/>
    <property type="match status" value="1"/>
</dbReference>
<accession>A0A1Y3PWQ6</accession>
<comment type="caution">
    <text evidence="1">The sequence shown here is derived from an EMBL/GenBank/DDBJ whole genome shotgun (WGS) entry which is preliminary data.</text>
</comment>
<dbReference type="EMBL" id="LZRT01000056">
    <property type="protein sequence ID" value="OUM88799.1"/>
    <property type="molecule type" value="Genomic_DNA"/>
</dbReference>
<proteinExistence type="predicted"/>
<dbReference type="PANTHER" id="PTHR37954:SF3">
    <property type="entry name" value="DUF169 DOMAIN-CONTAINING PROTEIN"/>
    <property type="match status" value="1"/>
</dbReference>
<dbReference type="AlphaFoldDB" id="A0A1Y3PWQ6"/>
<dbReference type="Proteomes" id="UP000196475">
    <property type="component" value="Unassembled WGS sequence"/>
</dbReference>
<dbReference type="PANTHER" id="PTHR37954">
    <property type="entry name" value="BLL4979 PROTEIN"/>
    <property type="match status" value="1"/>
</dbReference>
<sequence>MNHSESANYDWKKLVDDLNQYLRLKAIPIGMKLFESVEEMEAIPKIRRPQDMVLADQVVAQAARLGWTVGVTAENLMVQCSAILGLHPQDETWLSGKPMAGVWFETEEDAAAHQQALDVVPFGRYKAMAVAPLSSGRLNPPDICLIYATPGQMILLINGLQWAGYKKFHWSVVGESACADSWGRALATGEPSLSIPCYAERRYGGVQDDELLMAMPPHYLPKCIEGLAHLSRNGLRYPIPPYSIQADPTSALAPIYPSWMPNRTAETAR</sequence>
<reference evidence="2" key="1">
    <citation type="submission" date="2016-06" db="EMBL/GenBank/DDBJ databases">
        <authorList>
            <person name="Nascimento L."/>
            <person name="Pereira R.V."/>
            <person name="Martins L.F."/>
            <person name="Quaggio R.B."/>
            <person name="Silva A.M."/>
            <person name="Setubal J.C."/>
        </authorList>
    </citation>
    <scope>NUCLEOTIDE SEQUENCE [LARGE SCALE GENOMIC DNA]</scope>
</reference>
<name>A0A1Y3PWQ6_9BACI</name>
<organism evidence="1 2">
    <name type="scientific">Bacillus thermozeamaize</name>
    <dbReference type="NCBI Taxonomy" id="230954"/>
    <lineage>
        <taxon>Bacteria</taxon>
        <taxon>Bacillati</taxon>
        <taxon>Bacillota</taxon>
        <taxon>Bacilli</taxon>
        <taxon>Bacillales</taxon>
        <taxon>Bacillaceae</taxon>
        <taxon>Bacillus</taxon>
    </lineage>
</organism>
<evidence type="ECO:0000313" key="1">
    <source>
        <dbReference type="EMBL" id="OUM88799.1"/>
    </source>
</evidence>